<dbReference type="SUPFAM" id="SSF53335">
    <property type="entry name" value="S-adenosyl-L-methionine-dependent methyltransferases"/>
    <property type="match status" value="1"/>
</dbReference>
<evidence type="ECO:0000313" key="3">
    <source>
        <dbReference type="EMBL" id="RCW74913.1"/>
    </source>
</evidence>
<dbReference type="Proteomes" id="UP000252585">
    <property type="component" value="Unassembled WGS sequence"/>
</dbReference>
<dbReference type="CDD" id="cd02440">
    <property type="entry name" value="AdoMet_MTases"/>
    <property type="match status" value="1"/>
</dbReference>
<protein>
    <submittedName>
        <fullName evidence="3">Methyltransferase family protein</fullName>
    </submittedName>
</protein>
<organism evidence="3 4">
    <name type="scientific">Saliterribacillus persicus</name>
    <dbReference type="NCBI Taxonomy" id="930114"/>
    <lineage>
        <taxon>Bacteria</taxon>
        <taxon>Bacillati</taxon>
        <taxon>Bacillota</taxon>
        <taxon>Bacilli</taxon>
        <taxon>Bacillales</taxon>
        <taxon>Bacillaceae</taxon>
        <taxon>Saliterribacillus</taxon>
    </lineage>
</organism>
<reference evidence="3 4" key="1">
    <citation type="submission" date="2018-07" db="EMBL/GenBank/DDBJ databases">
        <title>Genomic Encyclopedia of Type Strains, Phase IV (KMG-IV): sequencing the most valuable type-strain genomes for metagenomic binning, comparative biology and taxonomic classification.</title>
        <authorList>
            <person name="Goeker M."/>
        </authorList>
    </citation>
    <scope>NUCLEOTIDE SEQUENCE [LARGE SCALE GENOMIC DNA]</scope>
    <source>
        <strain evidence="3 4">DSM 27696</strain>
    </source>
</reference>
<evidence type="ECO:0000256" key="1">
    <source>
        <dbReference type="ARBA" id="ARBA00022679"/>
    </source>
</evidence>
<dbReference type="OrthoDB" id="9804312at2"/>
<dbReference type="Pfam" id="PF13649">
    <property type="entry name" value="Methyltransf_25"/>
    <property type="match status" value="1"/>
</dbReference>
<gene>
    <name evidence="3" type="ORF">DFR57_103210</name>
</gene>
<keyword evidence="4" id="KW-1185">Reference proteome</keyword>
<proteinExistence type="predicted"/>
<dbReference type="RefSeq" id="WP_114352018.1">
    <property type="nucleotide sequence ID" value="NZ_QPJJ01000003.1"/>
</dbReference>
<dbReference type="EMBL" id="QPJJ01000003">
    <property type="protein sequence ID" value="RCW74913.1"/>
    <property type="molecule type" value="Genomic_DNA"/>
</dbReference>
<sequence>MTNHWDEKFSNKEYLYGKRPNAFIEEMLPKLDAGNVLALAEGEGRNAVFAAKLGHNVTAWDYSKVGLEKMSQLAEEAGVEITKEEVDLTKSTEWPKEAFDIVFNIFGHIGNLKVREELYQQIKQTTKPKGSVLIEMYSKDQLSYQTGGPKKEDMLCTPDEFLTAFKDFKVKHFFYGEKNRQEGAGHNGTSHLIQLWAEKPAE</sequence>
<name>A0A368Y3Q8_9BACI</name>
<dbReference type="GO" id="GO:0032259">
    <property type="term" value="P:methylation"/>
    <property type="evidence" value="ECO:0007669"/>
    <property type="project" value="UniProtKB-KW"/>
</dbReference>
<keyword evidence="1 3" id="KW-0808">Transferase</keyword>
<dbReference type="Gene3D" id="3.40.50.150">
    <property type="entry name" value="Vaccinia Virus protein VP39"/>
    <property type="match status" value="1"/>
</dbReference>
<dbReference type="GO" id="GO:0008168">
    <property type="term" value="F:methyltransferase activity"/>
    <property type="evidence" value="ECO:0007669"/>
    <property type="project" value="UniProtKB-KW"/>
</dbReference>
<keyword evidence="3" id="KW-0489">Methyltransferase</keyword>
<evidence type="ECO:0000259" key="2">
    <source>
        <dbReference type="Pfam" id="PF13649"/>
    </source>
</evidence>
<feature type="domain" description="Methyltransferase" evidence="2">
    <location>
        <begin position="36"/>
        <end position="130"/>
    </location>
</feature>
<dbReference type="PANTHER" id="PTHR43861">
    <property type="entry name" value="TRANS-ACONITATE 2-METHYLTRANSFERASE-RELATED"/>
    <property type="match status" value="1"/>
</dbReference>
<dbReference type="InterPro" id="IPR041698">
    <property type="entry name" value="Methyltransf_25"/>
</dbReference>
<accession>A0A368Y3Q8</accession>
<evidence type="ECO:0000313" key="4">
    <source>
        <dbReference type="Proteomes" id="UP000252585"/>
    </source>
</evidence>
<comment type="caution">
    <text evidence="3">The sequence shown here is derived from an EMBL/GenBank/DDBJ whole genome shotgun (WGS) entry which is preliminary data.</text>
</comment>
<dbReference type="AlphaFoldDB" id="A0A368Y3Q8"/>
<dbReference type="InterPro" id="IPR029063">
    <property type="entry name" value="SAM-dependent_MTases_sf"/>
</dbReference>
<dbReference type="PANTHER" id="PTHR43861:SF3">
    <property type="entry name" value="PUTATIVE (AFU_ORTHOLOGUE AFUA_2G14390)-RELATED"/>
    <property type="match status" value="1"/>
</dbReference>